<evidence type="ECO:0000256" key="2">
    <source>
        <dbReference type="ARBA" id="ARBA00023002"/>
    </source>
</evidence>
<sequence>MKFSREQGFLLPGINDRVAVVTGGARGIGEAIALLLSDQGADVHVLDLTLPLKGERHPSLTYHMCDVGDANSVDAAFTEIEGVAGSAEILINNAGILRQVEFERTSLADWERTLRVNLTAGVLCTQRVLPGMRRDRYGRIVFIGSSAGKQGGGPGLAAYAASKAGVLSLAKSLAKDYSREGITVNAIAPAAIATEMIRNLSGFDGGDSLPIGRLGDPDEVAAATAFLSSSAGAFITGEILDVNGGFIVD</sequence>
<dbReference type="InterPro" id="IPR057326">
    <property type="entry name" value="KR_dom"/>
</dbReference>
<dbReference type="PANTHER" id="PTHR42760">
    <property type="entry name" value="SHORT-CHAIN DEHYDROGENASES/REDUCTASES FAMILY MEMBER"/>
    <property type="match status" value="1"/>
</dbReference>
<dbReference type="Gene3D" id="3.40.50.720">
    <property type="entry name" value="NAD(P)-binding Rossmann-like Domain"/>
    <property type="match status" value="1"/>
</dbReference>
<dbReference type="PANTHER" id="PTHR42760:SF129">
    <property type="entry name" value="OXIDOREDUCTASE"/>
    <property type="match status" value="1"/>
</dbReference>
<dbReference type="GO" id="GO:0016616">
    <property type="term" value="F:oxidoreductase activity, acting on the CH-OH group of donors, NAD or NADP as acceptor"/>
    <property type="evidence" value="ECO:0007669"/>
    <property type="project" value="UniProtKB-ARBA"/>
</dbReference>
<feature type="domain" description="Ketoreductase" evidence="3">
    <location>
        <begin position="17"/>
        <end position="206"/>
    </location>
</feature>
<name>A0AAU6SED2_9MICO</name>
<dbReference type="SMART" id="SM00822">
    <property type="entry name" value="PKS_KR"/>
    <property type="match status" value="1"/>
</dbReference>
<evidence type="ECO:0000259" key="3">
    <source>
        <dbReference type="SMART" id="SM00822"/>
    </source>
</evidence>
<reference evidence="4" key="1">
    <citation type="submission" date="2024-04" db="EMBL/GenBank/DDBJ databases">
        <authorList>
            <person name="Roder T."/>
            <person name="Oberhansli S."/>
            <person name="Kreuzer M."/>
        </authorList>
    </citation>
    <scope>NUCLEOTIDE SEQUENCE</scope>
    <source>
        <strain evidence="4">LWS13-1.2</strain>
    </source>
</reference>
<gene>
    <name evidence="4" type="ORF">MRBLWS13_002837</name>
</gene>
<dbReference type="SUPFAM" id="SSF51735">
    <property type="entry name" value="NAD(P)-binding Rossmann-fold domains"/>
    <property type="match status" value="1"/>
</dbReference>
<organism evidence="4">
    <name type="scientific">Microbacterium sp. LWS13-1.2</name>
    <dbReference type="NCBI Taxonomy" id="3135264"/>
    <lineage>
        <taxon>Bacteria</taxon>
        <taxon>Bacillati</taxon>
        <taxon>Actinomycetota</taxon>
        <taxon>Actinomycetes</taxon>
        <taxon>Micrococcales</taxon>
        <taxon>Microbacteriaceae</taxon>
        <taxon>Microbacterium</taxon>
    </lineage>
</organism>
<dbReference type="GO" id="GO:0030497">
    <property type="term" value="P:fatty acid elongation"/>
    <property type="evidence" value="ECO:0007669"/>
    <property type="project" value="TreeGrafter"/>
</dbReference>
<evidence type="ECO:0000313" key="4">
    <source>
        <dbReference type="EMBL" id="WZO35155.1"/>
    </source>
</evidence>
<keyword evidence="2" id="KW-0560">Oxidoreductase</keyword>
<evidence type="ECO:0000256" key="1">
    <source>
        <dbReference type="ARBA" id="ARBA00006484"/>
    </source>
</evidence>
<dbReference type="Pfam" id="PF13561">
    <property type="entry name" value="adh_short_C2"/>
    <property type="match status" value="1"/>
</dbReference>
<dbReference type="EMBL" id="CP151632">
    <property type="protein sequence ID" value="WZO35155.1"/>
    <property type="molecule type" value="Genomic_DNA"/>
</dbReference>
<proteinExistence type="inferred from homology"/>
<dbReference type="PRINTS" id="PR00081">
    <property type="entry name" value="GDHRDH"/>
</dbReference>
<protein>
    <submittedName>
        <fullName evidence="4">SDR family oxidoreductase</fullName>
    </submittedName>
</protein>
<dbReference type="PRINTS" id="PR00080">
    <property type="entry name" value="SDRFAMILY"/>
</dbReference>
<dbReference type="PROSITE" id="PS00061">
    <property type="entry name" value="ADH_SHORT"/>
    <property type="match status" value="1"/>
</dbReference>
<dbReference type="AlphaFoldDB" id="A0AAU6SED2"/>
<dbReference type="InterPro" id="IPR020904">
    <property type="entry name" value="Sc_DH/Rdtase_CS"/>
</dbReference>
<dbReference type="InterPro" id="IPR036291">
    <property type="entry name" value="NAD(P)-bd_dom_sf"/>
</dbReference>
<accession>A0AAU6SED2</accession>
<dbReference type="InterPro" id="IPR002347">
    <property type="entry name" value="SDR_fam"/>
</dbReference>
<dbReference type="FunFam" id="3.40.50.720:FF:000173">
    <property type="entry name" value="3-oxoacyl-[acyl-carrier protein] reductase"/>
    <property type="match status" value="1"/>
</dbReference>
<dbReference type="RefSeq" id="WP_349425990.1">
    <property type="nucleotide sequence ID" value="NZ_CP151632.1"/>
</dbReference>
<comment type="similarity">
    <text evidence="1">Belongs to the short-chain dehydrogenases/reductases (SDR) family.</text>
</comment>